<feature type="transmembrane region" description="Helical" evidence="5">
    <location>
        <begin position="154"/>
        <end position="173"/>
    </location>
</feature>
<keyword evidence="3 5" id="KW-1133">Transmembrane helix</keyword>
<feature type="transmembrane region" description="Helical" evidence="5">
    <location>
        <begin position="391"/>
        <end position="410"/>
    </location>
</feature>
<dbReference type="KEGG" id="asul:DFR86_04560"/>
<dbReference type="InterPro" id="IPR050367">
    <property type="entry name" value="APC_superfamily"/>
</dbReference>
<evidence type="ECO:0000256" key="3">
    <source>
        <dbReference type="ARBA" id="ARBA00022989"/>
    </source>
</evidence>
<feature type="transmembrane region" description="Helical" evidence="5">
    <location>
        <begin position="185"/>
        <end position="204"/>
    </location>
</feature>
<evidence type="ECO:0000313" key="8">
    <source>
        <dbReference type="Proteomes" id="UP000248410"/>
    </source>
</evidence>
<dbReference type="GO" id="GO:0016020">
    <property type="term" value="C:membrane"/>
    <property type="evidence" value="ECO:0007669"/>
    <property type="project" value="UniProtKB-SubCell"/>
</dbReference>
<evidence type="ECO:0000256" key="5">
    <source>
        <dbReference type="SAM" id="Phobius"/>
    </source>
</evidence>
<dbReference type="RefSeq" id="WP_110379790.1">
    <property type="nucleotide sequence ID" value="NZ_CP029288.2"/>
</dbReference>
<dbReference type="Proteomes" id="UP000248410">
    <property type="component" value="Chromosome"/>
</dbReference>
<protein>
    <submittedName>
        <fullName evidence="7">Amino acid permease</fullName>
    </submittedName>
</protein>
<accession>A0A2U9ILM0</accession>
<dbReference type="PIRSF" id="PIRSF006060">
    <property type="entry name" value="AA_transporter"/>
    <property type="match status" value="1"/>
</dbReference>
<feature type="transmembrane region" description="Helical" evidence="5">
    <location>
        <begin position="360"/>
        <end position="379"/>
    </location>
</feature>
<sequence>MSKEKEEHYSQEPKRVIGLRDLVFLSLGGQAPFLSILTYGVAAFLYGGFFAPIAIILGTLLVLLNGLVVYKLSTRYTKSGGYYTYAYYSLTKRLGFETGWIYLVYSTLYGSAYVLGATFVLSNVLPINSWIIATVILAISSIFIVSGIKPSAKYAVFASILEIGIMLVIAILFLKSTHFTFYNPFNYHVSVGLLALAILFGSSIPTGYGSITPLSGEVKNPKKTVPFAITAVILIGGLVASFDVYAIGDHMLFYHLVPSSVNLLTLIQNRLGFITLIFVLFAAINDGILATLSYMLATSRTIYAMSSSGFLPKTLSKFEENRGPINASLIAILLYVISVIAALSITGVKPYVAFENVGEIAVMATLFVHAASDFSLFKISLKRMRKRKIEIILSLGAVAFIGWDLIQTIATTTPVIVYIFMGFIILGFLVTEIIAMSEEDEEK</sequence>
<gene>
    <name evidence="7" type="ORF">DFR86_04560</name>
</gene>
<dbReference type="PANTHER" id="PTHR42770:SF11">
    <property type="entry name" value="INNER MEMBRANE TRANSPORT PROTEIN YBAT"/>
    <property type="match status" value="1"/>
</dbReference>
<evidence type="ECO:0000313" key="7">
    <source>
        <dbReference type="EMBL" id="AWR96900.1"/>
    </source>
</evidence>
<dbReference type="PANTHER" id="PTHR42770">
    <property type="entry name" value="AMINO ACID TRANSPORTER-RELATED"/>
    <property type="match status" value="1"/>
</dbReference>
<evidence type="ECO:0000256" key="2">
    <source>
        <dbReference type="ARBA" id="ARBA00022692"/>
    </source>
</evidence>
<keyword evidence="4 5" id="KW-0472">Membrane</keyword>
<dbReference type="InterPro" id="IPR004841">
    <property type="entry name" value="AA-permease/SLC12A_dom"/>
</dbReference>
<dbReference type="OrthoDB" id="43026at2157"/>
<dbReference type="Gene3D" id="1.20.1740.10">
    <property type="entry name" value="Amino acid/polyamine transporter I"/>
    <property type="match status" value="1"/>
</dbReference>
<evidence type="ECO:0000256" key="1">
    <source>
        <dbReference type="ARBA" id="ARBA00004141"/>
    </source>
</evidence>
<feature type="transmembrane region" description="Helical" evidence="5">
    <location>
        <begin position="49"/>
        <end position="70"/>
    </location>
</feature>
<feature type="transmembrane region" description="Helical" evidence="5">
    <location>
        <begin position="127"/>
        <end position="147"/>
    </location>
</feature>
<feature type="transmembrane region" description="Helical" evidence="5">
    <location>
        <begin position="21"/>
        <end position="43"/>
    </location>
</feature>
<evidence type="ECO:0000256" key="4">
    <source>
        <dbReference type="ARBA" id="ARBA00023136"/>
    </source>
</evidence>
<organism evidence="7 8">
    <name type="scientific">Acidianus sulfidivorans JP7</name>
    <dbReference type="NCBI Taxonomy" id="619593"/>
    <lineage>
        <taxon>Archaea</taxon>
        <taxon>Thermoproteota</taxon>
        <taxon>Thermoprotei</taxon>
        <taxon>Sulfolobales</taxon>
        <taxon>Sulfolobaceae</taxon>
        <taxon>Acidianus</taxon>
    </lineage>
</organism>
<feature type="transmembrane region" description="Helical" evidence="5">
    <location>
        <begin position="416"/>
        <end position="435"/>
    </location>
</feature>
<dbReference type="EMBL" id="CP029288">
    <property type="protein sequence ID" value="AWR96900.1"/>
    <property type="molecule type" value="Genomic_DNA"/>
</dbReference>
<feature type="transmembrane region" description="Helical" evidence="5">
    <location>
        <begin position="327"/>
        <end position="348"/>
    </location>
</feature>
<comment type="subcellular location">
    <subcellularLocation>
        <location evidence="1">Membrane</location>
        <topology evidence="1">Multi-pass membrane protein</topology>
    </subcellularLocation>
</comment>
<feature type="transmembrane region" description="Helical" evidence="5">
    <location>
        <begin position="225"/>
        <end position="248"/>
    </location>
</feature>
<keyword evidence="8" id="KW-1185">Reference proteome</keyword>
<reference evidence="7 8" key="1">
    <citation type="submission" date="2018-05" db="EMBL/GenBank/DDBJ databases">
        <title>Complete Genome Sequences of Extremely Thermoacidophilic, Metal-Mobilizing Type-Strain Members of the Archaeal Family Sulfolobaceae: Acidianus brierleyi DSM-1651T, Acidianus sulfidivorans DSM-18786T, Metallosphaera hakonensis DSM-7519T, and Metallosphaera prunae DSM-10039T.</title>
        <authorList>
            <person name="Counts J.A."/>
            <person name="Kelly R.M."/>
        </authorList>
    </citation>
    <scope>NUCLEOTIDE SEQUENCE [LARGE SCALE GENOMIC DNA]</scope>
    <source>
        <strain evidence="7 8">JP7</strain>
    </source>
</reference>
<keyword evidence="2 5" id="KW-0812">Transmembrane</keyword>
<feature type="domain" description="Amino acid permease/ SLC12A" evidence="6">
    <location>
        <begin position="22"/>
        <end position="410"/>
    </location>
</feature>
<dbReference type="GO" id="GO:0055085">
    <property type="term" value="P:transmembrane transport"/>
    <property type="evidence" value="ECO:0007669"/>
    <property type="project" value="InterPro"/>
</dbReference>
<dbReference type="AlphaFoldDB" id="A0A2U9ILM0"/>
<feature type="transmembrane region" description="Helical" evidence="5">
    <location>
        <begin position="271"/>
        <end position="297"/>
    </location>
</feature>
<dbReference type="Pfam" id="PF00324">
    <property type="entry name" value="AA_permease"/>
    <property type="match status" value="1"/>
</dbReference>
<dbReference type="GeneID" id="36837215"/>
<proteinExistence type="predicted"/>
<evidence type="ECO:0000259" key="6">
    <source>
        <dbReference type="Pfam" id="PF00324"/>
    </source>
</evidence>
<feature type="transmembrane region" description="Helical" evidence="5">
    <location>
        <begin position="100"/>
        <end position="121"/>
    </location>
</feature>
<name>A0A2U9ILM0_9CREN</name>